<accession>A0A2B4SM80</accession>
<keyword evidence="1" id="KW-0175">Coiled coil</keyword>
<evidence type="ECO:0000256" key="1">
    <source>
        <dbReference type="SAM" id="Coils"/>
    </source>
</evidence>
<reference evidence="3" key="1">
    <citation type="journal article" date="2017" name="bioRxiv">
        <title>Comparative analysis of the genomes of Stylophora pistillata and Acropora digitifera provides evidence for extensive differences between species of corals.</title>
        <authorList>
            <person name="Voolstra C.R."/>
            <person name="Li Y."/>
            <person name="Liew Y.J."/>
            <person name="Baumgarten S."/>
            <person name="Zoccola D."/>
            <person name="Flot J.-F."/>
            <person name="Tambutte S."/>
            <person name="Allemand D."/>
            <person name="Aranda M."/>
        </authorList>
    </citation>
    <scope>NUCLEOTIDE SEQUENCE [LARGE SCALE GENOMIC DNA]</scope>
</reference>
<sequence length="310" mass="35892">MSDRYLVRDPLVSIRNQPGAQLKYVTKQRVGGNKVVFWLAIKNAALIQWNKLKKETAGIAYIDIIHEIIPGQAFKISRESDHIERRLSNRCSAASITNQTLNTKGNCKNRKEHEEKLCRLAILRSEAISVEKWEAGLHSTQLKLEKAEEEICNWRAKYEHLEEEKEKLVEEMLSEIEKDYAGENERTRELNNENQQLAKYIDRMKAWGLREELKLQTSKPNKLKTEQKIKRTKESSSILTILISYKPGHPNPQQKHGSVASPKSRYVKLHSDDKNTVESILFLMDKFGVGDVENHRYSDRKLNRRCNAVG</sequence>
<organism evidence="2 3">
    <name type="scientific">Stylophora pistillata</name>
    <name type="common">Smooth cauliflower coral</name>
    <dbReference type="NCBI Taxonomy" id="50429"/>
    <lineage>
        <taxon>Eukaryota</taxon>
        <taxon>Metazoa</taxon>
        <taxon>Cnidaria</taxon>
        <taxon>Anthozoa</taxon>
        <taxon>Hexacorallia</taxon>
        <taxon>Scleractinia</taxon>
        <taxon>Astrocoeniina</taxon>
        <taxon>Pocilloporidae</taxon>
        <taxon>Stylophora</taxon>
    </lineage>
</organism>
<name>A0A2B4SM80_STYPI</name>
<evidence type="ECO:0000313" key="3">
    <source>
        <dbReference type="Proteomes" id="UP000225706"/>
    </source>
</evidence>
<comment type="caution">
    <text evidence="2">The sequence shown here is derived from an EMBL/GenBank/DDBJ whole genome shotgun (WGS) entry which is preliminary data.</text>
</comment>
<gene>
    <name evidence="2" type="ORF">AWC38_SpisGene5189</name>
</gene>
<dbReference type="AlphaFoldDB" id="A0A2B4SM80"/>
<evidence type="ECO:0000313" key="2">
    <source>
        <dbReference type="EMBL" id="PFX29980.1"/>
    </source>
</evidence>
<feature type="coiled-coil region" evidence="1">
    <location>
        <begin position="130"/>
        <end position="193"/>
    </location>
</feature>
<dbReference type="Proteomes" id="UP000225706">
    <property type="component" value="Unassembled WGS sequence"/>
</dbReference>
<dbReference type="OrthoDB" id="5987510at2759"/>
<protein>
    <submittedName>
        <fullName evidence="2">Uncharacterized protein</fullName>
    </submittedName>
</protein>
<keyword evidence="3" id="KW-1185">Reference proteome</keyword>
<dbReference type="EMBL" id="LSMT01000057">
    <property type="protein sequence ID" value="PFX29980.1"/>
    <property type="molecule type" value="Genomic_DNA"/>
</dbReference>
<proteinExistence type="predicted"/>